<accession>A0A0X2NJM0</accession>
<evidence type="ECO:0000256" key="2">
    <source>
        <dbReference type="ARBA" id="ARBA00022630"/>
    </source>
</evidence>
<dbReference type="InterPro" id="IPR050982">
    <property type="entry name" value="Auxin_biosynth/cation_transpt"/>
</dbReference>
<dbReference type="Pfam" id="PF00743">
    <property type="entry name" value="FMO-like"/>
    <property type="match status" value="1"/>
</dbReference>
<dbReference type="Gene3D" id="3.50.50.60">
    <property type="entry name" value="FAD/NAD(P)-binding domain"/>
    <property type="match status" value="2"/>
</dbReference>
<dbReference type="EMBL" id="FAUH01000005">
    <property type="protein sequence ID" value="CUU65697.1"/>
    <property type="molecule type" value="Genomic_DNA"/>
</dbReference>
<feature type="region of interest" description="Disordered" evidence="5">
    <location>
        <begin position="149"/>
        <end position="173"/>
    </location>
</feature>
<dbReference type="Proteomes" id="UP000182498">
    <property type="component" value="Unassembled WGS sequence"/>
</dbReference>
<dbReference type="Pfam" id="PF01494">
    <property type="entry name" value="FAD_binding_3"/>
    <property type="match status" value="1"/>
</dbReference>
<dbReference type="GO" id="GO:0050661">
    <property type="term" value="F:NADP binding"/>
    <property type="evidence" value="ECO:0007669"/>
    <property type="project" value="InterPro"/>
</dbReference>
<dbReference type="PANTHER" id="PTHR43539:SF68">
    <property type="entry name" value="FLAVIN-BINDING MONOOXYGENASE-LIKE PROTEIN (AFU_ORTHOLOGUE AFUA_4G09220)"/>
    <property type="match status" value="1"/>
</dbReference>
<evidence type="ECO:0000256" key="1">
    <source>
        <dbReference type="ARBA" id="ARBA00010139"/>
    </source>
</evidence>
<keyword evidence="8" id="KW-1185">Reference proteome</keyword>
<keyword evidence="3" id="KW-0274">FAD</keyword>
<dbReference type="AlphaFoldDB" id="A0A0X2NJM0"/>
<proteinExistence type="inferred from homology"/>
<gene>
    <name evidence="7" type="ORF">CVAR292_01029</name>
</gene>
<feature type="domain" description="FAD-binding" evidence="6">
    <location>
        <begin position="191"/>
        <end position="230"/>
    </location>
</feature>
<keyword evidence="2" id="KW-0285">Flavoprotein</keyword>
<dbReference type="RefSeq" id="WP_014009481.1">
    <property type="nucleotide sequence ID" value="NZ_FAUH01000005.1"/>
</dbReference>
<dbReference type="InterPro" id="IPR036188">
    <property type="entry name" value="FAD/NAD-bd_sf"/>
</dbReference>
<protein>
    <submittedName>
        <fullName evidence="7">Predicted flavoprotein involved in K+ transport</fullName>
    </submittedName>
</protein>
<evidence type="ECO:0000259" key="6">
    <source>
        <dbReference type="Pfam" id="PF01494"/>
    </source>
</evidence>
<keyword evidence="4" id="KW-0560">Oxidoreductase</keyword>
<comment type="similarity">
    <text evidence="1">Belongs to the FAD-binding monooxygenase family.</text>
</comment>
<evidence type="ECO:0000313" key="7">
    <source>
        <dbReference type="EMBL" id="CUU65697.1"/>
    </source>
</evidence>
<dbReference type="InterPro" id="IPR002938">
    <property type="entry name" value="FAD-bd"/>
</dbReference>
<dbReference type="OMA" id="MHEFQIP"/>
<reference evidence="8" key="1">
    <citation type="submission" date="2015-11" db="EMBL/GenBank/DDBJ databases">
        <authorList>
            <person name="Dugat-Bony E."/>
        </authorList>
    </citation>
    <scope>NUCLEOTIDE SEQUENCE [LARGE SCALE GENOMIC DNA]</scope>
    <source>
        <strain evidence="8">Mu292</strain>
    </source>
</reference>
<dbReference type="SUPFAM" id="SSF51905">
    <property type="entry name" value="FAD/NAD(P)-binding domain"/>
    <property type="match status" value="1"/>
</dbReference>
<dbReference type="GO" id="GO:0004499">
    <property type="term" value="F:N,N-dimethylaniline monooxygenase activity"/>
    <property type="evidence" value="ECO:0007669"/>
    <property type="project" value="InterPro"/>
</dbReference>
<evidence type="ECO:0000313" key="8">
    <source>
        <dbReference type="Proteomes" id="UP000182498"/>
    </source>
</evidence>
<dbReference type="PRINTS" id="PR00419">
    <property type="entry name" value="ADXRDTASE"/>
</dbReference>
<name>A0A0X2NJM0_9CORY</name>
<evidence type="ECO:0000256" key="5">
    <source>
        <dbReference type="SAM" id="MobiDB-lite"/>
    </source>
</evidence>
<organism evidence="7 8">
    <name type="scientific">Corynebacterium variabile</name>
    <dbReference type="NCBI Taxonomy" id="1727"/>
    <lineage>
        <taxon>Bacteria</taxon>
        <taxon>Bacillati</taxon>
        <taxon>Actinomycetota</taxon>
        <taxon>Actinomycetes</taxon>
        <taxon>Mycobacteriales</taxon>
        <taxon>Corynebacteriaceae</taxon>
        <taxon>Corynebacterium</taxon>
    </lineage>
</organism>
<dbReference type="GO" id="GO:0071949">
    <property type="term" value="F:FAD binding"/>
    <property type="evidence" value="ECO:0007669"/>
    <property type="project" value="InterPro"/>
</dbReference>
<dbReference type="PANTHER" id="PTHR43539">
    <property type="entry name" value="FLAVIN-BINDING MONOOXYGENASE-LIKE PROTEIN (AFU_ORTHOLOGUE AFUA_4G09220)"/>
    <property type="match status" value="1"/>
</dbReference>
<sequence length="623" mass="69373">MSAPTIDRTDLNNRVLTWFADLADALATPDAEAAASATADLFVEQGYWRDLTTFTWNLHTAEGRESIEDLVKGTHGTGNLTISNIEIDRDAVVEDAADGDGEDIFAFVTFENRVVKSRALIRLKNEGTEDAPVDRCWTLLTSARELHARPEKKGRNRIKGAEHGPHADPRNWADRRAERRENLGYSEQPYVLIVGGGQGGIALASRLKRLGVPTLVVEKSARPGDQWRGRYHSLCLHDPVWYDHLPYLPFPDDWPIFTPKDKMGDWLEHYTGIMDLDYWNNTSCERASYDEASGTWEVVVDRDGEQVVLHPEQLVMATGMSGIANKPTFPGQEKFRGEIRHSSEHPGGEVDKGRRVVVLGANNSAHDICADLYENGAHPVMIQRSPTYIVNSDMFIKYVTSPLYSEEAVDAGIDTDTADLLFASWPYKLLPLGQRVASDGIREEDAKFYADLEKAGFMVDFGEDGTGLFLKYLRRGSGYYINVGASQLVIDGSIEVHSQVGIDHYTEDGVVLTDGTELQADVVVLATGYGSMNGWAERLISPEVADKVGKCWGLGSETAKDPGPWEGELRNMWKPTQQENLWFMGGNLHQGRHYSRYLSLQLAARHEGLDTPVYALAPSYHEK</sequence>
<evidence type="ECO:0000256" key="4">
    <source>
        <dbReference type="ARBA" id="ARBA00023002"/>
    </source>
</evidence>
<dbReference type="InterPro" id="IPR020946">
    <property type="entry name" value="Flavin_mOase-like"/>
</dbReference>
<evidence type="ECO:0000256" key="3">
    <source>
        <dbReference type="ARBA" id="ARBA00022827"/>
    </source>
</evidence>